<name>A0ABU2H5R6_9ACTN</name>
<protein>
    <submittedName>
        <fullName evidence="1">Uncharacterized protein</fullName>
    </submittedName>
</protein>
<proteinExistence type="predicted"/>
<sequence length="267" mass="29247">MSGDYGLCWSPGTSRIPHGDGWLVHTPDGEFLELEPEPGREHVLRRLLTDPPTNAEADAETRELLAALGEHGLVRAATPPRQARVGLTGQGPLRAAVARLLADDGAQVVPLADTQTRQLREVDLLVACAEQLPDRLWCELDERCAELGLPWHRAHGEGRRYFVGPLTDGPTTARYGDLRLRRLAASQNPEELHALWAWLDAGNEPTPHHDPAGATLAAALLVADIRAWREGRTPPGRNVQFGVDTEDGEVRRHPVLPIPADLMREAP</sequence>
<organism evidence="1 2">
    <name type="scientific">Lipingzhangella rawalii</name>
    <dbReference type="NCBI Taxonomy" id="2055835"/>
    <lineage>
        <taxon>Bacteria</taxon>
        <taxon>Bacillati</taxon>
        <taxon>Actinomycetota</taxon>
        <taxon>Actinomycetes</taxon>
        <taxon>Streptosporangiales</taxon>
        <taxon>Nocardiopsidaceae</taxon>
        <taxon>Lipingzhangella</taxon>
    </lineage>
</organism>
<reference evidence="2" key="1">
    <citation type="submission" date="2023-07" db="EMBL/GenBank/DDBJ databases">
        <title>Novel species in the genus Lipingzhangella isolated from Sambhar Salt Lake.</title>
        <authorList>
            <person name="Jiya N."/>
            <person name="Kajale S."/>
            <person name="Sharma A."/>
        </authorList>
    </citation>
    <scope>NUCLEOTIDE SEQUENCE [LARGE SCALE GENOMIC DNA]</scope>
    <source>
        <strain evidence="2">LS1_29</strain>
    </source>
</reference>
<gene>
    <name evidence="1" type="ORF">RIF23_10130</name>
</gene>
<evidence type="ECO:0000313" key="2">
    <source>
        <dbReference type="Proteomes" id="UP001250214"/>
    </source>
</evidence>
<dbReference type="EMBL" id="JAVLVT010000004">
    <property type="protein sequence ID" value="MDS1270656.1"/>
    <property type="molecule type" value="Genomic_DNA"/>
</dbReference>
<keyword evidence="2" id="KW-1185">Reference proteome</keyword>
<dbReference type="RefSeq" id="WP_310912208.1">
    <property type="nucleotide sequence ID" value="NZ_JAVLVT010000004.1"/>
</dbReference>
<dbReference type="Gene3D" id="3.40.50.720">
    <property type="entry name" value="NAD(P)-binding Rossmann-like Domain"/>
    <property type="match status" value="1"/>
</dbReference>
<accession>A0ABU2H5R6</accession>
<comment type="caution">
    <text evidence="1">The sequence shown here is derived from an EMBL/GenBank/DDBJ whole genome shotgun (WGS) entry which is preliminary data.</text>
</comment>
<evidence type="ECO:0000313" key="1">
    <source>
        <dbReference type="EMBL" id="MDS1270656.1"/>
    </source>
</evidence>
<dbReference type="Proteomes" id="UP001250214">
    <property type="component" value="Unassembled WGS sequence"/>
</dbReference>